<dbReference type="Pfam" id="PF00201">
    <property type="entry name" value="UDPGT"/>
    <property type="match status" value="1"/>
</dbReference>
<evidence type="ECO:0000313" key="4">
    <source>
        <dbReference type="Proteomes" id="UP001500034"/>
    </source>
</evidence>
<proteinExistence type="predicted"/>
<protein>
    <submittedName>
        <fullName evidence="3">Glycosyltransferase</fullName>
    </submittedName>
</protein>
<evidence type="ECO:0000256" key="1">
    <source>
        <dbReference type="ARBA" id="ARBA00022676"/>
    </source>
</evidence>
<organism evidence="3 4">
    <name type="scientific">Streptomyces marokkonensis</name>
    <dbReference type="NCBI Taxonomy" id="324855"/>
    <lineage>
        <taxon>Bacteria</taxon>
        <taxon>Bacillati</taxon>
        <taxon>Actinomycetota</taxon>
        <taxon>Actinomycetes</taxon>
        <taxon>Kitasatosporales</taxon>
        <taxon>Streptomycetaceae</taxon>
        <taxon>Streptomyces</taxon>
    </lineage>
</organism>
<dbReference type="SUPFAM" id="SSF53756">
    <property type="entry name" value="UDP-Glycosyltransferase/glycogen phosphorylase"/>
    <property type="match status" value="1"/>
</dbReference>
<comment type="caution">
    <text evidence="3">The sequence shown here is derived from an EMBL/GenBank/DDBJ whole genome shotgun (WGS) entry which is preliminary data.</text>
</comment>
<accession>A0ABP7SDD2</accession>
<dbReference type="CDD" id="cd03784">
    <property type="entry name" value="GT1_Gtf-like"/>
    <property type="match status" value="1"/>
</dbReference>
<dbReference type="PANTHER" id="PTHR48043">
    <property type="entry name" value="EG:EG0003.4 PROTEIN-RELATED"/>
    <property type="match status" value="1"/>
</dbReference>
<keyword evidence="2" id="KW-0808">Transferase</keyword>
<gene>
    <name evidence="3" type="ORF">GCM10022384_64420</name>
</gene>
<dbReference type="InterPro" id="IPR050271">
    <property type="entry name" value="UDP-glycosyltransferase"/>
</dbReference>
<reference evidence="4" key="1">
    <citation type="journal article" date="2019" name="Int. J. Syst. Evol. Microbiol.">
        <title>The Global Catalogue of Microorganisms (GCM) 10K type strain sequencing project: providing services to taxonomists for standard genome sequencing and annotation.</title>
        <authorList>
            <consortium name="The Broad Institute Genomics Platform"/>
            <consortium name="The Broad Institute Genome Sequencing Center for Infectious Disease"/>
            <person name="Wu L."/>
            <person name="Ma J."/>
        </authorList>
    </citation>
    <scope>NUCLEOTIDE SEQUENCE [LARGE SCALE GENOMIC DNA]</scope>
    <source>
        <strain evidence="4">JCM 17027</strain>
    </source>
</reference>
<dbReference type="InterPro" id="IPR002213">
    <property type="entry name" value="UDP_glucos_trans"/>
</dbReference>
<dbReference type="PANTHER" id="PTHR48043:SF145">
    <property type="entry name" value="FI06409P-RELATED"/>
    <property type="match status" value="1"/>
</dbReference>
<keyword evidence="4" id="KW-1185">Reference proteome</keyword>
<dbReference type="EMBL" id="BAABCQ010000208">
    <property type="protein sequence ID" value="GAA4010208.1"/>
    <property type="molecule type" value="Genomic_DNA"/>
</dbReference>
<name>A0ABP7SDD2_9ACTN</name>
<evidence type="ECO:0000256" key="2">
    <source>
        <dbReference type="ARBA" id="ARBA00022679"/>
    </source>
</evidence>
<sequence length="470" mass="51287">MEGLLGRGHAPTVDGMTIHPEGPVLFVSSSARGHVNPLLTMAGELAARGWPDVWFAADDDVRGDVEALGSGSVTYVPLGPQARGLNPTLWDDEAYRSATTQSKWKNCVAVIREALDVTVLTEKYLALDAEVERIRPALMVVDSETVYAVDVAMTRGIPFVLSVPYPVSGFFQPLLPKDYPTPLSGLPQRMTRSQRVANRLFRLRFMTLPLHKGMLKKLAAVLKVRKQLGIANPTGGVKAKIDGATAVFAYSVFGVEYPFPAPEKLRMLGAMVPATPQCEEDELTRWLDGRESVVHMGFGTISRLTAEQVHSLVDVARRLEGRHSVLWKLPKAQQDLLPPDAELPANLRIESWIPSQFDVLAHPHVRAHLTHGGGNSVGECLHFGKPLVVAPLWLDCHDLAVRVVDCGAGLAVDDTRTFDAAEVTAKLHRVLTEDSFSERARHWAGRQHEAGGVAGAADLLVEYVAGLRAR</sequence>
<evidence type="ECO:0000313" key="3">
    <source>
        <dbReference type="EMBL" id="GAA4010208.1"/>
    </source>
</evidence>
<dbReference type="Proteomes" id="UP001500034">
    <property type="component" value="Unassembled WGS sequence"/>
</dbReference>
<keyword evidence="1" id="KW-0328">Glycosyltransferase</keyword>
<dbReference type="Gene3D" id="3.40.50.2000">
    <property type="entry name" value="Glycogen Phosphorylase B"/>
    <property type="match status" value="2"/>
</dbReference>